<evidence type="ECO:0000256" key="3">
    <source>
        <dbReference type="ARBA" id="ARBA00022729"/>
    </source>
</evidence>
<evidence type="ECO:0008006" key="5">
    <source>
        <dbReference type="Google" id="ProtNLM"/>
    </source>
</evidence>
<dbReference type="Gene3D" id="3.40.190.10">
    <property type="entry name" value="Periplasmic binding protein-like II"/>
    <property type="match status" value="1"/>
</dbReference>
<organism evidence="4">
    <name type="scientific">marine sediment metagenome</name>
    <dbReference type="NCBI Taxonomy" id="412755"/>
    <lineage>
        <taxon>unclassified sequences</taxon>
        <taxon>metagenomes</taxon>
        <taxon>ecological metagenomes</taxon>
    </lineage>
</organism>
<proteinExistence type="inferred from homology"/>
<keyword evidence="3" id="KW-0732">Signal</keyword>
<dbReference type="GO" id="GO:0042956">
    <property type="term" value="P:maltodextrin transmembrane transport"/>
    <property type="evidence" value="ECO:0007669"/>
    <property type="project" value="TreeGrafter"/>
</dbReference>
<dbReference type="PANTHER" id="PTHR30061">
    <property type="entry name" value="MALTOSE-BINDING PERIPLASMIC PROTEIN"/>
    <property type="match status" value="1"/>
</dbReference>
<dbReference type="PANTHER" id="PTHR30061:SF50">
    <property type="entry name" value="MALTOSE_MALTODEXTRIN-BINDING PERIPLASMIC PROTEIN"/>
    <property type="match status" value="1"/>
</dbReference>
<sequence>HLYGMPMQASCEAFVINKSLFDAKGVKIPTTMEELYTAAKALTDTKSGTYGIGLLTIPVGGRMFTRVYGFTRAFGGNIFEAGKPKLDSQEVVNAMRFYKRFVTEGLTPKGVDESVLREMFANGKIAMMIDVPVLVNITRERNQNTYSNIVVTTHPSKDHIGTALSIAYFFIPKNYKNTEAAWAWLELLARPEVIDRFMMLTKMTHASKKPVPNELLKENPWMDGYAEQIQYSEVFTTEGLEAYYTEFRQLVSPYLEEALVPGKSIEEVLGRAQKDLLNWASSKK</sequence>
<comment type="caution">
    <text evidence="4">The sequence shown here is derived from an EMBL/GenBank/DDBJ whole genome shotgun (WGS) entry which is preliminary data.</text>
</comment>
<dbReference type="GO" id="GO:1901982">
    <property type="term" value="F:maltose binding"/>
    <property type="evidence" value="ECO:0007669"/>
    <property type="project" value="TreeGrafter"/>
</dbReference>
<dbReference type="EMBL" id="BART01006067">
    <property type="protein sequence ID" value="GAG57253.1"/>
    <property type="molecule type" value="Genomic_DNA"/>
</dbReference>
<protein>
    <recommendedName>
        <fullName evidence="5">Extracellular solute-binding protein</fullName>
    </recommendedName>
</protein>
<gene>
    <name evidence="4" type="ORF">S01H4_13795</name>
</gene>
<feature type="non-terminal residue" evidence="4">
    <location>
        <position position="1"/>
    </location>
</feature>
<dbReference type="Pfam" id="PF01547">
    <property type="entry name" value="SBP_bac_1"/>
    <property type="match status" value="1"/>
</dbReference>
<dbReference type="GO" id="GO:0055052">
    <property type="term" value="C:ATP-binding cassette (ABC) transporter complex, substrate-binding subunit-containing"/>
    <property type="evidence" value="ECO:0007669"/>
    <property type="project" value="TreeGrafter"/>
</dbReference>
<dbReference type="GO" id="GO:0015768">
    <property type="term" value="P:maltose transport"/>
    <property type="evidence" value="ECO:0007669"/>
    <property type="project" value="TreeGrafter"/>
</dbReference>
<name>X0ZA29_9ZZZZ</name>
<evidence type="ECO:0000256" key="2">
    <source>
        <dbReference type="ARBA" id="ARBA00022448"/>
    </source>
</evidence>
<dbReference type="InterPro" id="IPR006059">
    <property type="entry name" value="SBP"/>
</dbReference>
<comment type="similarity">
    <text evidence="1">Belongs to the bacterial solute-binding protein 1 family.</text>
</comment>
<evidence type="ECO:0000256" key="1">
    <source>
        <dbReference type="ARBA" id="ARBA00008520"/>
    </source>
</evidence>
<keyword evidence="2" id="KW-0813">Transport</keyword>
<dbReference type="SUPFAM" id="SSF53850">
    <property type="entry name" value="Periplasmic binding protein-like II"/>
    <property type="match status" value="1"/>
</dbReference>
<evidence type="ECO:0000313" key="4">
    <source>
        <dbReference type="EMBL" id="GAG57253.1"/>
    </source>
</evidence>
<accession>X0ZA29</accession>
<reference evidence="4" key="1">
    <citation type="journal article" date="2014" name="Front. Microbiol.">
        <title>High frequency of phylogenetically diverse reductive dehalogenase-homologous genes in deep subseafloor sedimentary metagenomes.</title>
        <authorList>
            <person name="Kawai M."/>
            <person name="Futagami T."/>
            <person name="Toyoda A."/>
            <person name="Takaki Y."/>
            <person name="Nishi S."/>
            <person name="Hori S."/>
            <person name="Arai W."/>
            <person name="Tsubouchi T."/>
            <person name="Morono Y."/>
            <person name="Uchiyama I."/>
            <person name="Ito T."/>
            <person name="Fujiyama A."/>
            <person name="Inagaki F."/>
            <person name="Takami H."/>
        </authorList>
    </citation>
    <scope>NUCLEOTIDE SEQUENCE</scope>
    <source>
        <strain evidence="4">Expedition CK06-06</strain>
    </source>
</reference>
<dbReference type="AlphaFoldDB" id="X0ZA29"/>